<reference evidence="1" key="1">
    <citation type="submission" date="2023-03" db="EMBL/GenBank/DDBJ databases">
        <title>Massive genome expansion in bonnet fungi (Mycena s.s.) driven by repeated elements and novel gene families across ecological guilds.</title>
        <authorList>
            <consortium name="Lawrence Berkeley National Laboratory"/>
            <person name="Harder C.B."/>
            <person name="Miyauchi S."/>
            <person name="Viragh M."/>
            <person name="Kuo A."/>
            <person name="Thoen E."/>
            <person name="Andreopoulos B."/>
            <person name="Lu D."/>
            <person name="Skrede I."/>
            <person name="Drula E."/>
            <person name="Henrissat B."/>
            <person name="Morin E."/>
            <person name="Kohler A."/>
            <person name="Barry K."/>
            <person name="LaButti K."/>
            <person name="Morin E."/>
            <person name="Salamov A."/>
            <person name="Lipzen A."/>
            <person name="Mereny Z."/>
            <person name="Hegedus B."/>
            <person name="Baldrian P."/>
            <person name="Stursova M."/>
            <person name="Weitz H."/>
            <person name="Taylor A."/>
            <person name="Grigoriev I.V."/>
            <person name="Nagy L.G."/>
            <person name="Martin F."/>
            <person name="Kauserud H."/>
        </authorList>
    </citation>
    <scope>NUCLEOTIDE SEQUENCE</scope>
    <source>
        <strain evidence="1">CBHHK188m</strain>
    </source>
</reference>
<dbReference type="AlphaFoldDB" id="A0AAD7IY72"/>
<dbReference type="EMBL" id="JARJLG010000075">
    <property type="protein sequence ID" value="KAJ7752222.1"/>
    <property type="molecule type" value="Genomic_DNA"/>
</dbReference>
<gene>
    <name evidence="1" type="ORF">DFH07DRAFT_774511</name>
</gene>
<accession>A0AAD7IY72</accession>
<dbReference type="Proteomes" id="UP001215280">
    <property type="component" value="Unassembled WGS sequence"/>
</dbReference>
<protein>
    <submittedName>
        <fullName evidence="1">Uncharacterized protein</fullName>
    </submittedName>
</protein>
<evidence type="ECO:0000313" key="2">
    <source>
        <dbReference type="Proteomes" id="UP001215280"/>
    </source>
</evidence>
<keyword evidence="2" id="KW-1185">Reference proteome</keyword>
<comment type="caution">
    <text evidence="1">The sequence shown here is derived from an EMBL/GenBank/DDBJ whole genome shotgun (WGS) entry which is preliminary data.</text>
</comment>
<sequence>MYKQNTASNKCSDQISTDSDGLIGSYGIADRDPKRGDINFLSDHSPHLPSPFLHHFFLDPRLWIPRCWPSIWRDIGQEKDDFICRFYPMNSDCSGGHCPKSRNFSPADSRIFWGRCQQLGMKLGILPITGFFGVAELSFIPRPQFRGLPSIASMPSPFESSILRVTHLVKRGIADPCHSYRVPDFRRHGDIPLSALDSMGSTRNGDTLAISGIGQMDSLGEGQSLVWVL</sequence>
<evidence type="ECO:0000313" key="1">
    <source>
        <dbReference type="EMBL" id="KAJ7752222.1"/>
    </source>
</evidence>
<organism evidence="1 2">
    <name type="scientific">Mycena maculata</name>
    <dbReference type="NCBI Taxonomy" id="230809"/>
    <lineage>
        <taxon>Eukaryota</taxon>
        <taxon>Fungi</taxon>
        <taxon>Dikarya</taxon>
        <taxon>Basidiomycota</taxon>
        <taxon>Agaricomycotina</taxon>
        <taxon>Agaricomycetes</taxon>
        <taxon>Agaricomycetidae</taxon>
        <taxon>Agaricales</taxon>
        <taxon>Marasmiineae</taxon>
        <taxon>Mycenaceae</taxon>
        <taxon>Mycena</taxon>
    </lineage>
</organism>
<proteinExistence type="predicted"/>
<name>A0AAD7IY72_9AGAR</name>